<dbReference type="AlphaFoldDB" id="H5TVL4"/>
<keyword evidence="4" id="KW-1185">Reference proteome</keyword>
<evidence type="ECO:0000313" key="4">
    <source>
        <dbReference type="Proteomes" id="UP000005845"/>
    </source>
</evidence>
<dbReference type="GO" id="GO:0005524">
    <property type="term" value="F:ATP binding"/>
    <property type="evidence" value="ECO:0007669"/>
    <property type="project" value="InterPro"/>
</dbReference>
<organism evidence="3 4">
    <name type="scientific">Gordonia sputi NBRC 100414</name>
    <dbReference type="NCBI Taxonomy" id="1089453"/>
    <lineage>
        <taxon>Bacteria</taxon>
        <taxon>Bacillati</taxon>
        <taxon>Actinomycetota</taxon>
        <taxon>Actinomycetes</taxon>
        <taxon>Mycobacteriales</taxon>
        <taxon>Gordoniaceae</taxon>
        <taxon>Gordonia</taxon>
    </lineage>
</organism>
<dbReference type="EMBL" id="BAFC01000010">
    <property type="protein sequence ID" value="GAB37522.1"/>
    <property type="molecule type" value="Genomic_DNA"/>
</dbReference>
<dbReference type="eggNOG" id="COG0419">
    <property type="taxonomic scope" value="Bacteria"/>
</dbReference>
<evidence type="ECO:0000256" key="1">
    <source>
        <dbReference type="SAM" id="MobiDB-lite"/>
    </source>
</evidence>
<dbReference type="InterPro" id="IPR003959">
    <property type="entry name" value="ATPase_AAA_core"/>
</dbReference>
<comment type="caution">
    <text evidence="3">The sequence shown here is derived from an EMBL/GenBank/DDBJ whole genome shotgun (WGS) entry which is preliminary data.</text>
</comment>
<evidence type="ECO:0000313" key="3">
    <source>
        <dbReference type="EMBL" id="GAB37522.1"/>
    </source>
</evidence>
<dbReference type="Pfam" id="PF13304">
    <property type="entry name" value="AAA_21"/>
    <property type="match status" value="1"/>
</dbReference>
<dbReference type="InterPro" id="IPR051396">
    <property type="entry name" value="Bact_Antivir_Def_Nuclease"/>
</dbReference>
<dbReference type="GO" id="GO:0016887">
    <property type="term" value="F:ATP hydrolysis activity"/>
    <property type="evidence" value="ECO:0007669"/>
    <property type="project" value="InterPro"/>
</dbReference>
<sequence>MRIRRIDISHFRGIESCAWVLRPDQRFVSLIGPGDATKSTVLTAIERCLTDRWRVEFRDTDFFNADVTVPIVIRIAVDDLTEDLMSLDAFGSMLCGINSDGQLTHDPADAEDACVAIELRVEDDLEPQWTAVRPGDTEGQPVKSSLRSRFGVYRVDERVDAHLRWSRMSALGKLTESRHGTRSTLTAANRAAHKAVSAHVTTELADLATEIQHKMKALGSADFVELKPGLDLSLTNSQGNLALFDGSVPLMNFGLGTRRLAGAAAQQLAHAGSAILLVDEVEYGLEPHRLAHLLTTLRTPNAYAQVFITTHSPTALVHLDAQDLVTVRTTSGVTTLQLLGDPASLQCTLRSSPAAFLAKHVIVCEGKTELGIVLEALERWDRLRSSDNQAPSAALGVVAVEGGGGAAPSRAQSLCDAGYQVTLFADSDDPVTSAKYPGLSATGIQVIEWGNSFHTEAAICNDLDAPALTDLIALAVSVADDAETAQQSIHSQLQSRGAPRTTSPTDVESWIEANTTLEKAREIISRTAHEKTWFKNVEKGRRLVGFLATQPGDLLSDGPEVGISPLAQGLARMQHAVYGTRVVEKASHDESGT</sequence>
<dbReference type="InterPro" id="IPR027417">
    <property type="entry name" value="P-loop_NTPase"/>
</dbReference>
<proteinExistence type="predicted"/>
<dbReference type="eggNOG" id="COG3593">
    <property type="taxonomic scope" value="Bacteria"/>
</dbReference>
<name>H5TVL4_9ACTN</name>
<dbReference type="PANTHER" id="PTHR43581:SF4">
    <property type="entry name" value="ATP_GTP PHOSPHATASE"/>
    <property type="match status" value="1"/>
</dbReference>
<accession>H5TVL4</accession>
<feature type="domain" description="ATPase AAA-type core" evidence="2">
    <location>
        <begin position="27"/>
        <end position="315"/>
    </location>
</feature>
<evidence type="ECO:0000259" key="2">
    <source>
        <dbReference type="Pfam" id="PF13304"/>
    </source>
</evidence>
<dbReference type="SUPFAM" id="SSF52540">
    <property type="entry name" value="P-loop containing nucleoside triphosphate hydrolases"/>
    <property type="match status" value="1"/>
</dbReference>
<protein>
    <recommendedName>
        <fullName evidence="2">ATPase AAA-type core domain-containing protein</fullName>
    </recommendedName>
</protein>
<gene>
    <name evidence="3" type="ORF">GOSPT_010_00030</name>
</gene>
<dbReference type="Proteomes" id="UP000005845">
    <property type="component" value="Unassembled WGS sequence"/>
</dbReference>
<reference evidence="3 4" key="1">
    <citation type="submission" date="2012-02" db="EMBL/GenBank/DDBJ databases">
        <title>Whole genome shotgun sequence of Gordonia sputi NBRC 100414.</title>
        <authorList>
            <person name="Yoshida I."/>
            <person name="Hosoyama A."/>
            <person name="Tsuchikane K."/>
            <person name="Katsumata H."/>
            <person name="Yamazaki S."/>
            <person name="Fujita N."/>
        </authorList>
    </citation>
    <scope>NUCLEOTIDE SEQUENCE [LARGE SCALE GENOMIC DNA]</scope>
    <source>
        <strain evidence="3 4">NBRC 100414</strain>
    </source>
</reference>
<dbReference type="Gene3D" id="3.40.50.300">
    <property type="entry name" value="P-loop containing nucleotide triphosphate hydrolases"/>
    <property type="match status" value="2"/>
</dbReference>
<dbReference type="PANTHER" id="PTHR43581">
    <property type="entry name" value="ATP/GTP PHOSPHATASE"/>
    <property type="match status" value="1"/>
</dbReference>
<feature type="region of interest" description="Disordered" evidence="1">
    <location>
        <begin position="487"/>
        <end position="506"/>
    </location>
</feature>